<organism evidence="4 5">
    <name type="scientific">Rhododendron williamsianum</name>
    <dbReference type="NCBI Taxonomy" id="262921"/>
    <lineage>
        <taxon>Eukaryota</taxon>
        <taxon>Viridiplantae</taxon>
        <taxon>Streptophyta</taxon>
        <taxon>Embryophyta</taxon>
        <taxon>Tracheophyta</taxon>
        <taxon>Spermatophyta</taxon>
        <taxon>Magnoliopsida</taxon>
        <taxon>eudicotyledons</taxon>
        <taxon>Gunneridae</taxon>
        <taxon>Pentapetalae</taxon>
        <taxon>asterids</taxon>
        <taxon>Ericales</taxon>
        <taxon>Ericaceae</taxon>
        <taxon>Ericoideae</taxon>
        <taxon>Rhodoreae</taxon>
        <taxon>Rhododendron</taxon>
    </lineage>
</organism>
<accession>A0A6A4KR71</accession>
<evidence type="ECO:0000313" key="5">
    <source>
        <dbReference type="Proteomes" id="UP000428333"/>
    </source>
</evidence>
<feature type="coiled-coil region" evidence="3">
    <location>
        <begin position="29"/>
        <end position="70"/>
    </location>
</feature>
<dbReference type="EMBL" id="QEFC01003444">
    <property type="protein sequence ID" value="KAE9448205.1"/>
    <property type="molecule type" value="Genomic_DNA"/>
</dbReference>
<evidence type="ECO:0000256" key="3">
    <source>
        <dbReference type="SAM" id="Coils"/>
    </source>
</evidence>
<dbReference type="OrthoDB" id="1693626at2759"/>
<evidence type="ECO:0000256" key="2">
    <source>
        <dbReference type="ARBA" id="ARBA00022840"/>
    </source>
</evidence>
<dbReference type="PANTHER" id="PTHR23073">
    <property type="entry name" value="26S PROTEASOME REGULATORY SUBUNIT"/>
    <property type="match status" value="1"/>
</dbReference>
<keyword evidence="1" id="KW-0547">Nucleotide-binding</keyword>
<evidence type="ECO:0000313" key="4">
    <source>
        <dbReference type="EMBL" id="KAE9448205.1"/>
    </source>
</evidence>
<sequence>MATAMAVDDSSFEEDQLASMSTDDIVRASRLLDNEIRILKEELQRTNLELESFKEKIKENQEKIKLNKQLPYLVGNIVEILEMNPEDEAKEDGANIDLYSQRKGKCVVLKTSTRQVNHHVSHALADFMVTVLLDLGYYDSRVKAMEVDEKPTEDYNDIGGLEKQARFYLDTLLRS</sequence>
<feature type="non-terminal residue" evidence="4">
    <location>
        <position position="1"/>
    </location>
</feature>
<dbReference type="GO" id="GO:0005524">
    <property type="term" value="F:ATP binding"/>
    <property type="evidence" value="ECO:0007669"/>
    <property type="project" value="UniProtKB-KW"/>
</dbReference>
<gene>
    <name evidence="4" type="ORF">C3L33_19897</name>
</gene>
<comment type="caution">
    <text evidence="4">The sequence shown here is derived from an EMBL/GenBank/DDBJ whole genome shotgun (WGS) entry which is preliminary data.</text>
</comment>
<keyword evidence="5" id="KW-1185">Reference proteome</keyword>
<proteinExistence type="predicted"/>
<reference evidence="4 5" key="1">
    <citation type="journal article" date="2019" name="Genome Biol. Evol.">
        <title>The Rhododendron genome and chromosomal organization provide insight into shared whole-genome duplications across the heath family (Ericaceae).</title>
        <authorList>
            <person name="Soza V.L."/>
            <person name="Lindsley D."/>
            <person name="Waalkes A."/>
            <person name="Ramage E."/>
            <person name="Patwardhan R.P."/>
            <person name="Burton J.N."/>
            <person name="Adey A."/>
            <person name="Kumar A."/>
            <person name="Qiu R."/>
            <person name="Shendure J."/>
            <person name="Hall B."/>
        </authorList>
    </citation>
    <scope>NUCLEOTIDE SEQUENCE [LARGE SCALE GENOMIC DNA]</scope>
    <source>
        <strain evidence="4">RSF 1966-606</strain>
    </source>
</reference>
<evidence type="ECO:0000256" key="1">
    <source>
        <dbReference type="ARBA" id="ARBA00022741"/>
    </source>
</evidence>
<evidence type="ECO:0008006" key="6">
    <source>
        <dbReference type="Google" id="ProtNLM"/>
    </source>
</evidence>
<dbReference type="InterPro" id="IPR050221">
    <property type="entry name" value="26S_Proteasome_ATPase"/>
</dbReference>
<dbReference type="AlphaFoldDB" id="A0A6A4KR71"/>
<name>A0A6A4KR71_9ERIC</name>
<keyword evidence="2" id="KW-0067">ATP-binding</keyword>
<protein>
    <recommendedName>
        <fullName evidence="6">Proteasomal ATPase OB C-terminal domain-containing protein</fullName>
    </recommendedName>
</protein>
<dbReference type="Proteomes" id="UP000428333">
    <property type="component" value="Linkage Group LG12"/>
</dbReference>
<keyword evidence="3" id="KW-0175">Coiled coil</keyword>